<sequence>MWTIGLAFLMILPAEALERPRVVHPRLLEERSTEGRLALHVHDGLVLSLRKATVAAPRFRVLTTENGRSVTHFYDGDEINRNLYEDENKLATVEVTKRQTGVIMRGLVGPHHRIQPMPVVEKSGDGVVPHFIHNIEHGEFMDKVLTAGEENKAVIGERTSGAFAAAPDIVYIELFVVASKPHHQRFPETEHLIWYLCVMTNFANLRLAQMSTPKIKLVLVGIEKTQEEPYAF</sequence>
<dbReference type="EMBL" id="GBBK01000183">
    <property type="protein sequence ID" value="JAC24299.1"/>
    <property type="molecule type" value="mRNA"/>
</dbReference>
<accession>A0A023FSA6</accession>
<feature type="chain" id="PRO_5001521235" evidence="1">
    <location>
        <begin position="17"/>
        <end position="232"/>
    </location>
</feature>
<dbReference type="GO" id="GO:0008237">
    <property type="term" value="F:metallopeptidase activity"/>
    <property type="evidence" value="ECO:0007669"/>
    <property type="project" value="UniProtKB-KW"/>
</dbReference>
<keyword evidence="1" id="KW-0732">Signal</keyword>
<dbReference type="AlphaFoldDB" id="A0A023FSA6"/>
<dbReference type="GO" id="GO:0006508">
    <property type="term" value="P:proteolysis"/>
    <property type="evidence" value="ECO:0007669"/>
    <property type="project" value="UniProtKB-KW"/>
</dbReference>
<protein>
    <submittedName>
        <fullName evidence="2">Putative tick metalloprotease 1</fullName>
    </submittedName>
</protein>
<evidence type="ECO:0000256" key="1">
    <source>
        <dbReference type="SAM" id="SignalP"/>
    </source>
</evidence>
<organism evidence="2">
    <name type="scientific">Amblyomma cajennense</name>
    <name type="common">Cayenne tick</name>
    <name type="synonym">Acarus cajennensis</name>
    <dbReference type="NCBI Taxonomy" id="34607"/>
    <lineage>
        <taxon>Eukaryota</taxon>
        <taxon>Metazoa</taxon>
        <taxon>Ecdysozoa</taxon>
        <taxon>Arthropoda</taxon>
        <taxon>Chelicerata</taxon>
        <taxon>Arachnida</taxon>
        <taxon>Acari</taxon>
        <taxon>Parasitiformes</taxon>
        <taxon>Ixodida</taxon>
        <taxon>Ixodoidea</taxon>
        <taxon>Ixodidae</taxon>
        <taxon>Amblyomminae</taxon>
        <taxon>Amblyomma</taxon>
    </lineage>
</organism>
<reference evidence="2" key="1">
    <citation type="submission" date="2014-03" db="EMBL/GenBank/DDBJ databases">
        <title>The sialotranscriptome of Amblyomma triste, Amblyomma parvum and Amblyomma cajennense ticks, uncovered by 454-based RNA-seq.</title>
        <authorList>
            <person name="Garcia G.R."/>
            <person name="Gardinassi L.G."/>
            <person name="Ribeiro J.M."/>
            <person name="Anatriello E."/>
            <person name="Ferreira B.R."/>
            <person name="Moreira H.N."/>
            <person name="Mafra C."/>
            <person name="Olegario M.M."/>
            <person name="Szabo P.J."/>
            <person name="Miranda-Santos I.K."/>
            <person name="Maruyama S.R."/>
        </authorList>
    </citation>
    <scope>NUCLEOTIDE SEQUENCE</scope>
    <source>
        <strain evidence="2">Uberlandia</strain>
        <tissue evidence="2">Salivary glands</tissue>
    </source>
</reference>
<name>A0A023FSA6_AMBCJ</name>
<keyword evidence="2" id="KW-0482">Metalloprotease</keyword>
<keyword evidence="2" id="KW-0378">Hydrolase</keyword>
<feature type="signal peptide" evidence="1">
    <location>
        <begin position="1"/>
        <end position="16"/>
    </location>
</feature>
<proteinExistence type="evidence at transcript level"/>
<keyword evidence="2" id="KW-0645">Protease</keyword>
<evidence type="ECO:0000313" key="2">
    <source>
        <dbReference type="EMBL" id="JAC24299.1"/>
    </source>
</evidence>